<organism evidence="2 3">
    <name type="scientific">Paenibacillus phage C7Cdelta</name>
    <dbReference type="NCBI Taxonomy" id="2249773"/>
    <lineage>
        <taxon>Viruses</taxon>
        <taxon>Duplodnaviria</taxon>
        <taxon>Heunggongvirae</taxon>
        <taxon>Uroviricota</taxon>
        <taxon>Caudoviricetes</taxon>
        <taxon>Halcyonevirus</taxon>
        <taxon>Halcyonevirus C7Cdelta</taxon>
    </lineage>
</organism>
<dbReference type="CDD" id="cd00093">
    <property type="entry name" value="HTH_XRE"/>
    <property type="match status" value="1"/>
</dbReference>
<dbReference type="InterPro" id="IPR010982">
    <property type="entry name" value="Lambda_DNA-bd_dom_sf"/>
</dbReference>
<dbReference type="InterPro" id="IPR001387">
    <property type="entry name" value="Cro/C1-type_HTH"/>
</dbReference>
<dbReference type="PROSITE" id="PS50943">
    <property type="entry name" value="HTH_CROC1"/>
    <property type="match status" value="1"/>
</dbReference>
<dbReference type="SUPFAM" id="SSF47413">
    <property type="entry name" value="lambda repressor-like DNA-binding domains"/>
    <property type="match status" value="1"/>
</dbReference>
<gene>
    <name evidence="2" type="ORF">C7CDELTA_27</name>
</gene>
<dbReference type="Proteomes" id="UP000255577">
    <property type="component" value="Genome"/>
</dbReference>
<sequence>MIADHNKETLRSLRIKFRYTQKEAAEIIGVSKTTLKNWEVNSSRIPYDKVKRIEEVYGVNQNNIFFGSEVAFSELIRRRRDSIRSA</sequence>
<name>A0A345ASI4_9CAUD</name>
<evidence type="ECO:0000259" key="1">
    <source>
        <dbReference type="PROSITE" id="PS50943"/>
    </source>
</evidence>
<protein>
    <submittedName>
        <fullName evidence="2">XRE family transcriptional regulator</fullName>
    </submittedName>
</protein>
<evidence type="ECO:0000313" key="2">
    <source>
        <dbReference type="EMBL" id="AXF39788.1"/>
    </source>
</evidence>
<dbReference type="Pfam" id="PF01381">
    <property type="entry name" value="HTH_3"/>
    <property type="match status" value="1"/>
</dbReference>
<accession>A0A345ASI4</accession>
<reference evidence="3" key="1">
    <citation type="submission" date="2018-06" db="EMBL/GenBank/DDBJ databases">
        <authorList>
            <person name="Merrill B.D."/>
            <person name="Payne A.M."/>
            <person name="Hilton J.A."/>
            <person name="Ward A.T."/>
            <person name="Fajardo C.P."/>
            <person name="Mangohig J."/>
            <person name="Hope S."/>
            <person name="Tsourkas P.K."/>
        </authorList>
    </citation>
    <scope>NUCLEOTIDE SEQUENCE [LARGE SCALE GENOMIC DNA]</scope>
</reference>
<keyword evidence="3" id="KW-1185">Reference proteome</keyword>
<feature type="domain" description="HTH cro/C1-type" evidence="1">
    <location>
        <begin position="10"/>
        <end position="64"/>
    </location>
</feature>
<dbReference type="SMART" id="SM00530">
    <property type="entry name" value="HTH_XRE"/>
    <property type="match status" value="1"/>
</dbReference>
<dbReference type="Gene3D" id="1.10.260.40">
    <property type="entry name" value="lambda repressor-like DNA-binding domains"/>
    <property type="match status" value="1"/>
</dbReference>
<dbReference type="EMBL" id="MH431938">
    <property type="protein sequence ID" value="AXF39788.1"/>
    <property type="molecule type" value="Genomic_DNA"/>
</dbReference>
<proteinExistence type="predicted"/>
<evidence type="ECO:0000313" key="3">
    <source>
        <dbReference type="Proteomes" id="UP000255577"/>
    </source>
</evidence>
<dbReference type="GO" id="GO:0003677">
    <property type="term" value="F:DNA binding"/>
    <property type="evidence" value="ECO:0007669"/>
    <property type="project" value="InterPro"/>
</dbReference>